<feature type="compositionally biased region" description="Polar residues" evidence="1">
    <location>
        <begin position="145"/>
        <end position="165"/>
    </location>
</feature>
<feature type="compositionally biased region" description="Basic residues" evidence="1">
    <location>
        <begin position="282"/>
        <end position="298"/>
    </location>
</feature>
<dbReference type="PROSITE" id="PS50217">
    <property type="entry name" value="BZIP"/>
    <property type="match status" value="1"/>
</dbReference>
<sequence>MELATNNMANFPSHMLSDSMANPIWGLMDDLVDTKNEAINNFESEFYNEILNQSDSEIDSMHNDASENLPRLTENRSSVSEDENSINYPMTQNIDSQTCFPENIISQAASMGPYDMMPNRFDWSNFAQPNSTGVLTSFPSGNLTVGQTPESNAPRRSSFSGTSLGNLPEYPDLSNSRKRVYSWGDLSSTAMNMDGMDFSQSAHRSAANIQLQKNQDSFIDIMNQNNGKVPTIEEEFSSPASFTFEDGVDLEKDKKSKGASPKKSMKSANEPELPQTVVEKRLNRRRERNRLAARRSREKRTQFLHDLERVNQALQSENGALKSKLCEVLQELEILRSSASQR</sequence>
<evidence type="ECO:0000256" key="1">
    <source>
        <dbReference type="SAM" id="MobiDB-lite"/>
    </source>
</evidence>
<feature type="region of interest" description="Disordered" evidence="1">
    <location>
        <begin position="145"/>
        <end position="171"/>
    </location>
</feature>
<comment type="caution">
    <text evidence="3">The sequence shown here is derived from an EMBL/GenBank/DDBJ whole genome shotgun (WGS) entry which is preliminary data.</text>
</comment>
<keyword evidence="4" id="KW-1185">Reference proteome</keyword>
<dbReference type="Proteomes" id="UP001479436">
    <property type="component" value="Unassembled WGS sequence"/>
</dbReference>
<evidence type="ECO:0000313" key="4">
    <source>
        <dbReference type="Proteomes" id="UP001479436"/>
    </source>
</evidence>
<dbReference type="SUPFAM" id="SSF57959">
    <property type="entry name" value="Leucine zipper domain"/>
    <property type="match status" value="1"/>
</dbReference>
<dbReference type="Gene3D" id="1.20.5.170">
    <property type="match status" value="1"/>
</dbReference>
<proteinExistence type="predicted"/>
<dbReference type="InterPro" id="IPR004827">
    <property type="entry name" value="bZIP"/>
</dbReference>
<dbReference type="PROSITE" id="PS00036">
    <property type="entry name" value="BZIP_BASIC"/>
    <property type="match status" value="1"/>
</dbReference>
<feature type="domain" description="BZIP" evidence="2">
    <location>
        <begin position="279"/>
        <end position="342"/>
    </location>
</feature>
<feature type="region of interest" description="Disordered" evidence="1">
    <location>
        <begin position="244"/>
        <end position="303"/>
    </location>
</feature>
<reference evidence="3 4" key="1">
    <citation type="submission" date="2023-04" db="EMBL/GenBank/DDBJ databases">
        <title>Genome of Basidiobolus ranarum AG-B5.</title>
        <authorList>
            <person name="Stajich J.E."/>
            <person name="Carter-House D."/>
            <person name="Gryganskyi A."/>
        </authorList>
    </citation>
    <scope>NUCLEOTIDE SEQUENCE [LARGE SCALE GENOMIC DNA]</scope>
    <source>
        <strain evidence="3 4">AG-B5</strain>
    </source>
</reference>
<dbReference type="SMART" id="SM00338">
    <property type="entry name" value="BRLZ"/>
    <property type="match status" value="1"/>
</dbReference>
<gene>
    <name evidence="3" type="ORF">K7432_013983</name>
</gene>
<evidence type="ECO:0000313" key="3">
    <source>
        <dbReference type="EMBL" id="KAK9693326.1"/>
    </source>
</evidence>
<protein>
    <recommendedName>
        <fullName evidence="2">BZIP domain-containing protein</fullName>
    </recommendedName>
</protein>
<accession>A0ABR2VQ22</accession>
<organism evidence="3 4">
    <name type="scientific">Basidiobolus ranarum</name>
    <dbReference type="NCBI Taxonomy" id="34480"/>
    <lineage>
        <taxon>Eukaryota</taxon>
        <taxon>Fungi</taxon>
        <taxon>Fungi incertae sedis</taxon>
        <taxon>Zoopagomycota</taxon>
        <taxon>Entomophthoromycotina</taxon>
        <taxon>Basidiobolomycetes</taxon>
        <taxon>Basidiobolales</taxon>
        <taxon>Basidiobolaceae</taxon>
        <taxon>Basidiobolus</taxon>
    </lineage>
</organism>
<evidence type="ECO:0000259" key="2">
    <source>
        <dbReference type="PROSITE" id="PS50217"/>
    </source>
</evidence>
<dbReference type="Pfam" id="PF00170">
    <property type="entry name" value="bZIP_1"/>
    <property type="match status" value="1"/>
</dbReference>
<dbReference type="InterPro" id="IPR046347">
    <property type="entry name" value="bZIP_sf"/>
</dbReference>
<dbReference type="EMBL" id="JASJQH010008352">
    <property type="protein sequence ID" value="KAK9693326.1"/>
    <property type="molecule type" value="Genomic_DNA"/>
</dbReference>
<name>A0ABR2VQ22_9FUNG</name>